<evidence type="ECO:0000256" key="1">
    <source>
        <dbReference type="SAM" id="Phobius"/>
    </source>
</evidence>
<name>A0A931DCH1_9MICC</name>
<dbReference type="Proteomes" id="UP000625033">
    <property type="component" value="Unassembled WGS sequence"/>
</dbReference>
<gene>
    <name evidence="2" type="ORF">IW252_001663</name>
</gene>
<dbReference type="EMBL" id="JADOTZ010000001">
    <property type="protein sequence ID" value="MBG6084896.1"/>
    <property type="molecule type" value="Genomic_DNA"/>
</dbReference>
<keyword evidence="1" id="KW-0812">Transmembrane</keyword>
<keyword evidence="1" id="KW-1133">Transmembrane helix</keyword>
<feature type="transmembrane region" description="Helical" evidence="1">
    <location>
        <begin position="68"/>
        <end position="90"/>
    </location>
</feature>
<evidence type="ECO:0008006" key="4">
    <source>
        <dbReference type="Google" id="ProtNLM"/>
    </source>
</evidence>
<accession>A0A931DCH1</accession>
<evidence type="ECO:0000313" key="3">
    <source>
        <dbReference type="Proteomes" id="UP000625033"/>
    </source>
</evidence>
<reference evidence="2" key="1">
    <citation type="submission" date="2020-11" db="EMBL/GenBank/DDBJ databases">
        <title>Sequencing the genomes of 1000 actinobacteria strains.</title>
        <authorList>
            <person name="Klenk H.-P."/>
        </authorList>
    </citation>
    <scope>NUCLEOTIDE SEQUENCE</scope>
    <source>
        <strain evidence="2">DSM 26152</strain>
    </source>
</reference>
<proteinExistence type="predicted"/>
<protein>
    <recommendedName>
        <fullName evidence="4">Alkaline shock response membrane anchor protein AmaP</fullName>
    </recommendedName>
</protein>
<dbReference type="RefSeq" id="WP_196836141.1">
    <property type="nucleotide sequence ID" value="NZ_JADOTZ010000001.1"/>
</dbReference>
<keyword evidence="3" id="KW-1185">Reference proteome</keyword>
<comment type="caution">
    <text evidence="2">The sequence shown here is derived from an EMBL/GenBank/DDBJ whole genome shotgun (WGS) entry which is preliminary data.</text>
</comment>
<organism evidence="2 3">
    <name type="scientific">Zhihengliuella flava</name>
    <dbReference type="NCBI Taxonomy" id="1285193"/>
    <lineage>
        <taxon>Bacteria</taxon>
        <taxon>Bacillati</taxon>
        <taxon>Actinomycetota</taxon>
        <taxon>Actinomycetes</taxon>
        <taxon>Micrococcales</taxon>
        <taxon>Micrococcaceae</taxon>
        <taxon>Zhihengliuella</taxon>
    </lineage>
</organism>
<evidence type="ECO:0000313" key="2">
    <source>
        <dbReference type="EMBL" id="MBG6084896.1"/>
    </source>
</evidence>
<sequence length="231" mass="24413">MNQTPRGLNRTLLIIIGLLLTLTGLHGLLLVALPRTYAEGWHTVATAAQSQVEDLLEATTLAGQQDSWLWIVVVLVMIALVLLMAGWIAVQGRGRAGVFVRGQCGGPDDGAAADGTSGAARRAVPGTVTLSASVPEQFMRQALAGRNDLVSVHVSTWEPVRTGSADAAWRGHGAGLQIKVQPRLGAAPRRIAEDIAQTVQHMDAALGQHGPVVIHLAAGARTRMSRAERVR</sequence>
<feature type="transmembrane region" description="Helical" evidence="1">
    <location>
        <begin position="12"/>
        <end position="33"/>
    </location>
</feature>
<keyword evidence="1" id="KW-0472">Membrane</keyword>
<dbReference type="AlphaFoldDB" id="A0A931DCH1"/>